<sequence>MTGVCTPALCEHVRGGGCLAGVGLGTRPGALSRPPRRWLLLSFPGSTDDASERFFLQTRPVVSGLPPCLRGTLEGPGLPGDVRKGPSACWSRLCPTSHRQGDSDVLARAGGDVPELSAVGRCALRRVEPLSGTPRGPPWDVHSHGGPPRTPPPPRPSVLVLTIHALWL</sequence>
<name>A0ACB0EBR3_RANTA</name>
<evidence type="ECO:0000313" key="2">
    <source>
        <dbReference type="Proteomes" id="UP001162501"/>
    </source>
</evidence>
<dbReference type="EMBL" id="OX596102">
    <property type="protein sequence ID" value="CAI9698050.1"/>
    <property type="molecule type" value="Genomic_DNA"/>
</dbReference>
<accession>A0ACB0EBR3</accession>
<proteinExistence type="predicted"/>
<dbReference type="Proteomes" id="UP001162501">
    <property type="component" value="Chromosome 18"/>
</dbReference>
<protein>
    <submittedName>
        <fullName evidence="1">Uncharacterized protein</fullName>
    </submittedName>
</protein>
<reference evidence="1" key="1">
    <citation type="submission" date="2023-05" db="EMBL/GenBank/DDBJ databases">
        <authorList>
            <consortium name="ELIXIR-Norway"/>
        </authorList>
    </citation>
    <scope>NUCLEOTIDE SEQUENCE</scope>
</reference>
<organism evidence="1 2">
    <name type="scientific">Rangifer tarandus platyrhynchus</name>
    <name type="common">Svalbard reindeer</name>
    <dbReference type="NCBI Taxonomy" id="3082113"/>
    <lineage>
        <taxon>Eukaryota</taxon>
        <taxon>Metazoa</taxon>
        <taxon>Chordata</taxon>
        <taxon>Craniata</taxon>
        <taxon>Vertebrata</taxon>
        <taxon>Euteleostomi</taxon>
        <taxon>Mammalia</taxon>
        <taxon>Eutheria</taxon>
        <taxon>Laurasiatheria</taxon>
        <taxon>Artiodactyla</taxon>
        <taxon>Ruminantia</taxon>
        <taxon>Pecora</taxon>
        <taxon>Cervidae</taxon>
        <taxon>Odocoileinae</taxon>
        <taxon>Rangifer</taxon>
    </lineage>
</organism>
<evidence type="ECO:0000313" key="1">
    <source>
        <dbReference type="EMBL" id="CAI9698050.1"/>
    </source>
</evidence>
<gene>
    <name evidence="1" type="ORF">MRATA1EN3_LOCUS9263</name>
</gene>